<dbReference type="InterPro" id="IPR036034">
    <property type="entry name" value="PDZ_sf"/>
</dbReference>
<dbReference type="PROSITE" id="PS50106">
    <property type="entry name" value="PDZ"/>
    <property type="match status" value="5"/>
</dbReference>
<dbReference type="PANTHER" id="PTHR10316:SF40">
    <property type="entry name" value="LD27118P"/>
    <property type="match status" value="1"/>
</dbReference>
<dbReference type="InterPro" id="IPR008144">
    <property type="entry name" value="Guanylate_kin-like_dom"/>
</dbReference>
<evidence type="ECO:0000313" key="8">
    <source>
        <dbReference type="Proteomes" id="UP000095287"/>
    </source>
</evidence>
<feature type="domain" description="PDZ" evidence="7">
    <location>
        <begin position="513"/>
        <end position="576"/>
    </location>
</feature>
<evidence type="ECO:0000256" key="2">
    <source>
        <dbReference type="ARBA" id="ARBA00022737"/>
    </source>
</evidence>
<feature type="domain" description="WW" evidence="5">
    <location>
        <begin position="280"/>
        <end position="313"/>
    </location>
</feature>
<evidence type="ECO:0000256" key="3">
    <source>
        <dbReference type="ARBA" id="ARBA00023136"/>
    </source>
</evidence>
<dbReference type="Gene3D" id="2.30.42.10">
    <property type="match status" value="5"/>
</dbReference>
<feature type="compositionally biased region" description="Basic and acidic residues" evidence="4">
    <location>
        <begin position="26"/>
        <end position="36"/>
    </location>
</feature>
<feature type="region of interest" description="Disordered" evidence="4">
    <location>
        <begin position="1"/>
        <end position="36"/>
    </location>
</feature>
<keyword evidence="3" id="KW-0472">Membrane</keyword>
<feature type="domain" description="PDZ" evidence="7">
    <location>
        <begin position="808"/>
        <end position="890"/>
    </location>
</feature>
<dbReference type="PROSITE" id="PS50052">
    <property type="entry name" value="GUANYLATE_KINASE_2"/>
    <property type="match status" value="1"/>
</dbReference>
<dbReference type="GO" id="GO:0005737">
    <property type="term" value="C:cytoplasm"/>
    <property type="evidence" value="ECO:0007669"/>
    <property type="project" value="TreeGrafter"/>
</dbReference>
<evidence type="ECO:0000259" key="5">
    <source>
        <dbReference type="PROSITE" id="PS50020"/>
    </source>
</evidence>
<dbReference type="SMART" id="SM00228">
    <property type="entry name" value="PDZ"/>
    <property type="match status" value="6"/>
</dbReference>
<dbReference type="CDD" id="cd06732">
    <property type="entry name" value="PDZ2_MAGI-1_3-like"/>
    <property type="match status" value="1"/>
</dbReference>
<dbReference type="AlphaFoldDB" id="A0A1I7ZL90"/>
<dbReference type="PROSITE" id="PS50020">
    <property type="entry name" value="WW_DOMAIN_2"/>
    <property type="match status" value="2"/>
</dbReference>
<dbReference type="CDD" id="cd06735">
    <property type="entry name" value="PDZ5_MAGI-1_3-like"/>
    <property type="match status" value="1"/>
</dbReference>
<feature type="domain" description="Guanylate kinase-like" evidence="6">
    <location>
        <begin position="146"/>
        <end position="234"/>
    </location>
</feature>
<dbReference type="Pfam" id="PF00625">
    <property type="entry name" value="Guanylate_kin"/>
    <property type="match status" value="1"/>
</dbReference>
<feature type="domain" description="PDZ" evidence="7">
    <location>
        <begin position="395"/>
        <end position="465"/>
    </location>
</feature>
<dbReference type="FunFam" id="2.30.42.10:FF:000005">
    <property type="entry name" value="Membrane associated guanylate kinase, WW and PDZ domain containing 1"/>
    <property type="match status" value="1"/>
</dbReference>
<evidence type="ECO:0000259" key="6">
    <source>
        <dbReference type="PROSITE" id="PS50052"/>
    </source>
</evidence>
<evidence type="ECO:0000259" key="7">
    <source>
        <dbReference type="PROSITE" id="PS50106"/>
    </source>
</evidence>
<feature type="domain" description="PDZ" evidence="7">
    <location>
        <begin position="693"/>
        <end position="775"/>
    </location>
</feature>
<dbReference type="GO" id="GO:0007165">
    <property type="term" value="P:signal transduction"/>
    <property type="evidence" value="ECO:0007669"/>
    <property type="project" value="TreeGrafter"/>
</dbReference>
<dbReference type="InterPro" id="IPR001478">
    <property type="entry name" value="PDZ"/>
</dbReference>
<feature type="domain" description="PDZ" evidence="7">
    <location>
        <begin position="969"/>
        <end position="1039"/>
    </location>
</feature>
<dbReference type="GO" id="GO:0016020">
    <property type="term" value="C:membrane"/>
    <property type="evidence" value="ECO:0007669"/>
    <property type="project" value="UniProtKB-SubCell"/>
</dbReference>
<dbReference type="WBParaSite" id="L893_g27676.t1">
    <property type="protein sequence ID" value="L893_g27676.t1"/>
    <property type="gene ID" value="L893_g27676"/>
</dbReference>
<feature type="domain" description="WW" evidence="5">
    <location>
        <begin position="248"/>
        <end position="281"/>
    </location>
</feature>
<dbReference type="InterPro" id="IPR020590">
    <property type="entry name" value="Guanylate_kinase_CS"/>
</dbReference>
<dbReference type="Gene3D" id="2.20.70.10">
    <property type="match status" value="2"/>
</dbReference>
<dbReference type="InterPro" id="IPR008145">
    <property type="entry name" value="GK/Ca_channel_bsu"/>
</dbReference>
<accession>A0A1I7ZL90</accession>
<proteinExistence type="predicted"/>
<dbReference type="PANTHER" id="PTHR10316">
    <property type="entry name" value="MEMBRANE ASSOCIATED GUANYLATE KINASE-RELATED"/>
    <property type="match status" value="1"/>
</dbReference>
<dbReference type="CDD" id="cd06734">
    <property type="entry name" value="PDZ4_MAGI-1_3-like"/>
    <property type="match status" value="1"/>
</dbReference>
<dbReference type="SMART" id="SM00072">
    <property type="entry name" value="GuKc"/>
    <property type="match status" value="1"/>
</dbReference>
<protein>
    <submittedName>
        <fullName evidence="9">Membrane-associated guanylate kinase, WW and PDZ domain-containing protein 1-like</fullName>
    </submittedName>
</protein>
<reference evidence="9" key="1">
    <citation type="submission" date="2016-11" db="UniProtKB">
        <authorList>
            <consortium name="WormBaseParasite"/>
        </authorList>
    </citation>
    <scope>IDENTIFICATION</scope>
</reference>
<evidence type="ECO:0000256" key="1">
    <source>
        <dbReference type="ARBA" id="ARBA00004170"/>
    </source>
</evidence>
<dbReference type="SUPFAM" id="SSF51045">
    <property type="entry name" value="WW domain"/>
    <property type="match status" value="2"/>
</dbReference>
<dbReference type="SUPFAM" id="SSF50156">
    <property type="entry name" value="PDZ domain-like"/>
    <property type="match status" value="5"/>
</dbReference>
<dbReference type="CDD" id="cd00201">
    <property type="entry name" value="WW"/>
    <property type="match status" value="2"/>
</dbReference>
<keyword evidence="2" id="KW-0677">Repeat</keyword>
<keyword evidence="8" id="KW-1185">Reference proteome</keyword>
<dbReference type="SUPFAM" id="SSF52540">
    <property type="entry name" value="P-loop containing nucleoside triphosphate hydrolases"/>
    <property type="match status" value="1"/>
</dbReference>
<evidence type="ECO:0000256" key="4">
    <source>
        <dbReference type="SAM" id="MobiDB-lite"/>
    </source>
</evidence>
<dbReference type="InterPro" id="IPR036020">
    <property type="entry name" value="WW_dom_sf"/>
</dbReference>
<dbReference type="Proteomes" id="UP000095287">
    <property type="component" value="Unplaced"/>
</dbReference>
<dbReference type="FunFam" id="2.20.70.10:FF:000001">
    <property type="entry name" value="Membrane-associated guanylate kinase, WW and PDZ domain-containing protein 1"/>
    <property type="match status" value="1"/>
</dbReference>
<dbReference type="InterPro" id="IPR027417">
    <property type="entry name" value="P-loop_NTPase"/>
</dbReference>
<dbReference type="Gene3D" id="3.40.50.300">
    <property type="entry name" value="P-loop containing nucleotide triphosphate hydrolases"/>
    <property type="match status" value="1"/>
</dbReference>
<evidence type="ECO:0000313" key="9">
    <source>
        <dbReference type="WBParaSite" id="L893_g27676.t1"/>
    </source>
</evidence>
<dbReference type="PROSITE" id="PS01159">
    <property type="entry name" value="WW_DOMAIN_1"/>
    <property type="match status" value="1"/>
</dbReference>
<feature type="region of interest" description="Disordered" evidence="4">
    <location>
        <begin position="589"/>
        <end position="635"/>
    </location>
</feature>
<dbReference type="Pfam" id="PF00595">
    <property type="entry name" value="PDZ"/>
    <property type="match status" value="5"/>
</dbReference>
<dbReference type="InterPro" id="IPR001202">
    <property type="entry name" value="WW_dom"/>
</dbReference>
<sequence>MDEPSSSQPSPPPEERESPSPPNGDVAKDDEGAFDSEELRSSIDQIQSSKSEIDHVTQTVTVRQSPLAIHRQTIQIPSCSATEVPFSIHGGADSCSLVLVRTVFHPDLLNQLQNDDILLTADKIDLSGMVYGEAHEVLSQLFARGSPLTIEVISAGKLSSDIREILVDKRYPDLQRTIRDNVYKKTVPYTTRPPRPGEVNGEHYNFVSVARFLELQKGGLFLEHGHFQEHFYGTPRPDNEMMQHDSKGPLPPNWEIAYSERGEKYFIDHNTSTTHWEDPRDLPPGWERVDDSEHGTYYVDHINKRTQYERPSTSTANLVGLHTHHHAHHVTSNAAYQYPPPTATYSESNFRAPHVNQARMPSKAPSSIMKNASDVHLGSHCFTADPNMLRGEMITVHIMKGPNGFGFTLIGNDHTSREPEFIQIKSIIPNGPAALTNQLQPGDVLVYVGATCMLGATQEDASKVFVSIPVNELVALQVCRGYPLIIDPSNKIVTENVYVSTNTLVNKSRDTVRVRIIKGTNGFGFTITDSSQGHRVKKIVGSEQCTKLMVDDMILEVNGKNIRNMPHNEVVDLLKKFSVGQEVELLVSRGTPRHRSRTPTAAFRYGEQRSTPVPVLPPRSKTPAPHPPRPAKNGQMYRTYQPKYVPKTARPYNEDIYENLSEAMTSMKGLGFSSTPNYVPLAAYGQNNMSYVTVNLIAKSGGFGFRLFGGQETGLPLSVGKIIPGGSAEVDGRMLEGDELIEIDGVNVDGGCHEFAVSLIKKAAAVGRVKIVLRRIKGDVPRSTSLPIDASFPAAMYANPPAMLDPYDVHLIRNEDEDFGCVITSLPHKYGSTIADIVPNSCAYRSGRLKKGDCVIAINGMPTLNMVHSEVVNMIKHSGRSVVFTIDPKGATDRSHGPPLVSPHGVNMISETPYMPLPLAMSGHHRMSQNEFMDGAQPSEVRATSVGNGYGLAQSVPVFQHPEHAKHIQVELPRGAKGFGFSIRGGVEFGEMPLYILRIADDGPAAQDGRLCVGDQLVEINGQSTVGLTHERAINLIKQNPTVRLLVRRVM</sequence>
<organism evidence="8 9">
    <name type="scientific">Steinernema glaseri</name>
    <dbReference type="NCBI Taxonomy" id="37863"/>
    <lineage>
        <taxon>Eukaryota</taxon>
        <taxon>Metazoa</taxon>
        <taxon>Ecdysozoa</taxon>
        <taxon>Nematoda</taxon>
        <taxon>Chromadorea</taxon>
        <taxon>Rhabditida</taxon>
        <taxon>Tylenchina</taxon>
        <taxon>Panagrolaimomorpha</taxon>
        <taxon>Strongyloidoidea</taxon>
        <taxon>Steinernematidae</taxon>
        <taxon>Steinernema</taxon>
    </lineage>
</organism>
<dbReference type="PROSITE" id="PS00856">
    <property type="entry name" value="GUANYLATE_KINASE_1"/>
    <property type="match status" value="1"/>
</dbReference>
<comment type="subcellular location">
    <subcellularLocation>
        <location evidence="1">Membrane</location>
        <topology evidence="1">Peripheral membrane protein</topology>
    </subcellularLocation>
</comment>
<dbReference type="Pfam" id="PF00397">
    <property type="entry name" value="WW"/>
    <property type="match status" value="2"/>
</dbReference>
<name>A0A1I7ZL90_9BILA</name>
<dbReference type="SMART" id="SM00456">
    <property type="entry name" value="WW"/>
    <property type="match status" value="2"/>
</dbReference>